<proteinExistence type="inferred from homology"/>
<dbReference type="FunFam" id="1.10.10.10:FF:000001">
    <property type="entry name" value="LysR family transcriptional regulator"/>
    <property type="match status" value="1"/>
</dbReference>
<evidence type="ECO:0000313" key="6">
    <source>
        <dbReference type="EMBL" id="RKH59646.1"/>
    </source>
</evidence>
<sequence length="298" mass="32897">MEMHQVRYFLAVSETHSFTRAAERCHVSQPTLTAAVKKLEDELGGPLLLRDRGGAKLTPLGRLVLPRLQRIDDESRSVALIAENHRRLKQVPLRVGVLCTIGPARLSGYLAAFRAVAPGVEVELQVGAREKVLRQLEEAEVDLVITHAAAPTPDWCVVTPLYDERYLVVLPPGHRLAAQDTVRLAELSDEPYIDRLSCEMREQVGALCTSRKVALYASYRTEREEWVQSLVAAGVGFAFMPEHSLMAGTATTARPLVEPALQRTVSLLRSGDRTAPPVAKLFWRTLLESAGRNPRPGA</sequence>
<keyword evidence="4" id="KW-0804">Transcription</keyword>
<accession>A0A3A8PT54</accession>
<dbReference type="InterPro" id="IPR036388">
    <property type="entry name" value="WH-like_DNA-bd_sf"/>
</dbReference>
<dbReference type="InterPro" id="IPR050950">
    <property type="entry name" value="HTH-type_LysR_regulators"/>
</dbReference>
<evidence type="ECO:0000256" key="4">
    <source>
        <dbReference type="ARBA" id="ARBA00023163"/>
    </source>
</evidence>
<dbReference type="SUPFAM" id="SSF46785">
    <property type="entry name" value="Winged helix' DNA-binding domain"/>
    <property type="match status" value="1"/>
</dbReference>
<comment type="caution">
    <text evidence="6">The sequence shown here is derived from an EMBL/GenBank/DDBJ whole genome shotgun (WGS) entry which is preliminary data.</text>
</comment>
<dbReference type="GO" id="GO:0003677">
    <property type="term" value="F:DNA binding"/>
    <property type="evidence" value="ECO:0007669"/>
    <property type="project" value="UniProtKB-KW"/>
</dbReference>
<dbReference type="PROSITE" id="PS50931">
    <property type="entry name" value="HTH_LYSR"/>
    <property type="match status" value="1"/>
</dbReference>
<dbReference type="InterPro" id="IPR005119">
    <property type="entry name" value="LysR_subst-bd"/>
</dbReference>
<gene>
    <name evidence="6" type="ORF">D7V93_14540</name>
</gene>
<dbReference type="SUPFAM" id="SSF53850">
    <property type="entry name" value="Periplasmic binding protein-like II"/>
    <property type="match status" value="1"/>
</dbReference>
<evidence type="ECO:0000256" key="3">
    <source>
        <dbReference type="ARBA" id="ARBA00023125"/>
    </source>
</evidence>
<dbReference type="PRINTS" id="PR00039">
    <property type="entry name" value="HTHLYSR"/>
</dbReference>
<dbReference type="GO" id="GO:0003700">
    <property type="term" value="F:DNA-binding transcription factor activity"/>
    <property type="evidence" value="ECO:0007669"/>
    <property type="project" value="InterPro"/>
</dbReference>
<protein>
    <submittedName>
        <fullName evidence="6">LysR family transcriptional regulator</fullName>
    </submittedName>
</protein>
<dbReference type="GO" id="GO:0005829">
    <property type="term" value="C:cytosol"/>
    <property type="evidence" value="ECO:0007669"/>
    <property type="project" value="TreeGrafter"/>
</dbReference>
<dbReference type="RefSeq" id="WP_120643989.1">
    <property type="nucleotide sequence ID" value="NZ_RAWB01000130.1"/>
</dbReference>
<dbReference type="InterPro" id="IPR000847">
    <property type="entry name" value="LysR_HTH_N"/>
</dbReference>
<evidence type="ECO:0000313" key="7">
    <source>
        <dbReference type="Proteomes" id="UP000272888"/>
    </source>
</evidence>
<keyword evidence="7" id="KW-1185">Reference proteome</keyword>
<name>A0A3A8PT54_9BACT</name>
<dbReference type="CDD" id="cd05466">
    <property type="entry name" value="PBP2_LTTR_substrate"/>
    <property type="match status" value="1"/>
</dbReference>
<dbReference type="Gene3D" id="1.10.10.10">
    <property type="entry name" value="Winged helix-like DNA-binding domain superfamily/Winged helix DNA-binding domain"/>
    <property type="match status" value="1"/>
</dbReference>
<organism evidence="6 7">
    <name type="scientific">Corallococcus llansteffanensis</name>
    <dbReference type="NCBI Taxonomy" id="2316731"/>
    <lineage>
        <taxon>Bacteria</taxon>
        <taxon>Pseudomonadati</taxon>
        <taxon>Myxococcota</taxon>
        <taxon>Myxococcia</taxon>
        <taxon>Myxococcales</taxon>
        <taxon>Cystobacterineae</taxon>
        <taxon>Myxococcaceae</taxon>
        <taxon>Corallococcus</taxon>
    </lineage>
</organism>
<dbReference type="PANTHER" id="PTHR30419">
    <property type="entry name" value="HTH-TYPE TRANSCRIPTIONAL REGULATOR YBHD"/>
    <property type="match status" value="1"/>
</dbReference>
<evidence type="ECO:0000259" key="5">
    <source>
        <dbReference type="PROSITE" id="PS50931"/>
    </source>
</evidence>
<dbReference type="Pfam" id="PF00126">
    <property type="entry name" value="HTH_1"/>
    <property type="match status" value="1"/>
</dbReference>
<dbReference type="Pfam" id="PF03466">
    <property type="entry name" value="LysR_substrate"/>
    <property type="match status" value="1"/>
</dbReference>
<keyword evidence="3" id="KW-0238">DNA-binding</keyword>
<dbReference type="Gene3D" id="3.40.190.290">
    <property type="match status" value="1"/>
</dbReference>
<keyword evidence="2" id="KW-0805">Transcription regulation</keyword>
<comment type="similarity">
    <text evidence="1">Belongs to the LysR transcriptional regulatory family.</text>
</comment>
<evidence type="ECO:0000256" key="2">
    <source>
        <dbReference type="ARBA" id="ARBA00023015"/>
    </source>
</evidence>
<dbReference type="Proteomes" id="UP000272888">
    <property type="component" value="Unassembled WGS sequence"/>
</dbReference>
<evidence type="ECO:0000256" key="1">
    <source>
        <dbReference type="ARBA" id="ARBA00009437"/>
    </source>
</evidence>
<dbReference type="InterPro" id="IPR036390">
    <property type="entry name" value="WH_DNA-bd_sf"/>
</dbReference>
<dbReference type="AlphaFoldDB" id="A0A3A8PT54"/>
<dbReference type="EMBL" id="RAWB01000130">
    <property type="protein sequence ID" value="RKH59646.1"/>
    <property type="molecule type" value="Genomic_DNA"/>
</dbReference>
<feature type="domain" description="HTH lysR-type" evidence="5">
    <location>
        <begin position="1"/>
        <end position="58"/>
    </location>
</feature>
<reference evidence="7" key="1">
    <citation type="submission" date="2018-09" db="EMBL/GenBank/DDBJ databases">
        <authorList>
            <person name="Livingstone P.G."/>
            <person name="Whitworth D.E."/>
        </authorList>
    </citation>
    <scope>NUCLEOTIDE SEQUENCE [LARGE SCALE GENOMIC DNA]</scope>
    <source>
        <strain evidence="7">CA051B</strain>
    </source>
</reference>